<evidence type="ECO:0000256" key="5">
    <source>
        <dbReference type="ARBA" id="ARBA00022679"/>
    </source>
</evidence>
<dbReference type="EC" id="2.7.13.3" evidence="3"/>
<dbReference type="SUPFAM" id="SSF55874">
    <property type="entry name" value="ATPase domain of HSP90 chaperone/DNA topoisomerase II/histidine kinase"/>
    <property type="match status" value="1"/>
</dbReference>
<dbReference type="SUPFAM" id="SSF47384">
    <property type="entry name" value="Homodimeric domain of signal transducing histidine kinase"/>
    <property type="match status" value="1"/>
</dbReference>
<dbReference type="Pfam" id="PF02518">
    <property type="entry name" value="HATPase_c"/>
    <property type="match status" value="1"/>
</dbReference>
<dbReference type="PRINTS" id="PR00344">
    <property type="entry name" value="BCTRLSENSOR"/>
</dbReference>
<dbReference type="PANTHER" id="PTHR43047:SF72">
    <property type="entry name" value="OSMOSENSING HISTIDINE PROTEIN KINASE SLN1"/>
    <property type="match status" value="1"/>
</dbReference>
<dbReference type="InterPro" id="IPR011006">
    <property type="entry name" value="CheY-like_superfamily"/>
</dbReference>
<dbReference type="CDD" id="cd00082">
    <property type="entry name" value="HisKA"/>
    <property type="match status" value="1"/>
</dbReference>
<dbReference type="InterPro" id="IPR013656">
    <property type="entry name" value="PAS_4"/>
</dbReference>
<dbReference type="PROSITE" id="PS50110">
    <property type="entry name" value="RESPONSE_REGULATORY"/>
    <property type="match status" value="1"/>
</dbReference>
<evidence type="ECO:0000313" key="12">
    <source>
        <dbReference type="EMBL" id="MDA0136243.1"/>
    </source>
</evidence>
<dbReference type="InterPro" id="IPR035965">
    <property type="entry name" value="PAS-like_dom_sf"/>
</dbReference>
<dbReference type="InterPro" id="IPR005467">
    <property type="entry name" value="His_kinase_dom"/>
</dbReference>
<dbReference type="PROSITE" id="PS50109">
    <property type="entry name" value="HIS_KIN"/>
    <property type="match status" value="1"/>
</dbReference>
<dbReference type="GO" id="GO:0005524">
    <property type="term" value="F:ATP binding"/>
    <property type="evidence" value="ECO:0007669"/>
    <property type="project" value="UniProtKB-KW"/>
</dbReference>
<dbReference type="InterPro" id="IPR036097">
    <property type="entry name" value="HisK_dim/P_sf"/>
</dbReference>
<dbReference type="Proteomes" id="UP001147700">
    <property type="component" value="Unassembled WGS sequence"/>
</dbReference>
<dbReference type="Gene3D" id="3.30.450.20">
    <property type="entry name" value="PAS domain"/>
    <property type="match status" value="1"/>
</dbReference>
<evidence type="ECO:0000259" key="10">
    <source>
        <dbReference type="PROSITE" id="PS50110"/>
    </source>
</evidence>
<dbReference type="SUPFAM" id="SSF55785">
    <property type="entry name" value="PYP-like sensor domain (PAS domain)"/>
    <property type="match status" value="1"/>
</dbReference>
<dbReference type="PANTHER" id="PTHR43047">
    <property type="entry name" value="TWO-COMPONENT HISTIDINE PROTEIN KINASE"/>
    <property type="match status" value="1"/>
</dbReference>
<evidence type="ECO:0000259" key="9">
    <source>
        <dbReference type="PROSITE" id="PS50109"/>
    </source>
</evidence>
<dbReference type="InterPro" id="IPR003661">
    <property type="entry name" value="HisK_dim/P_dom"/>
</dbReference>
<keyword evidence="5" id="KW-0808">Transferase</keyword>
<dbReference type="InterPro" id="IPR000014">
    <property type="entry name" value="PAS"/>
</dbReference>
<keyword evidence="12" id="KW-0547">Nucleotide-binding</keyword>
<proteinExistence type="predicted"/>
<evidence type="ECO:0000256" key="7">
    <source>
        <dbReference type="ARBA" id="ARBA00023012"/>
    </source>
</evidence>
<dbReference type="InterPro" id="IPR004358">
    <property type="entry name" value="Sig_transdc_His_kin-like_C"/>
</dbReference>
<dbReference type="RefSeq" id="WP_255525753.1">
    <property type="nucleotide sequence ID" value="NZ_JAPCID010000002.1"/>
</dbReference>
<keyword evidence="4 8" id="KW-0597">Phosphoprotein</keyword>
<dbReference type="Gene3D" id="3.30.565.10">
    <property type="entry name" value="Histidine kinase-like ATPase, C-terminal domain"/>
    <property type="match status" value="1"/>
</dbReference>
<dbReference type="InterPro" id="IPR003594">
    <property type="entry name" value="HATPase_dom"/>
</dbReference>
<evidence type="ECO:0000259" key="11">
    <source>
        <dbReference type="PROSITE" id="PS50113"/>
    </source>
</evidence>
<comment type="subcellular location">
    <subcellularLocation>
        <location evidence="2">Cell membrane</location>
    </subcellularLocation>
</comment>
<dbReference type="SMART" id="SM00387">
    <property type="entry name" value="HATPase_c"/>
    <property type="match status" value="1"/>
</dbReference>
<dbReference type="Gene3D" id="3.40.50.2300">
    <property type="match status" value="1"/>
</dbReference>
<protein>
    <recommendedName>
        <fullName evidence="3">histidine kinase</fullName>
        <ecNumber evidence="3">2.7.13.3</ecNumber>
    </recommendedName>
</protein>
<dbReference type="InterPro" id="IPR001789">
    <property type="entry name" value="Sig_transdc_resp-reg_receiver"/>
</dbReference>
<feature type="domain" description="PAC" evidence="11">
    <location>
        <begin position="86"/>
        <end position="140"/>
    </location>
</feature>
<keyword evidence="7" id="KW-0902">Two-component regulatory system</keyword>
<dbReference type="PROSITE" id="PS50113">
    <property type="entry name" value="PAC"/>
    <property type="match status" value="1"/>
</dbReference>
<dbReference type="EMBL" id="JAPCID010000002">
    <property type="protein sequence ID" value="MDA0136243.1"/>
    <property type="molecule type" value="Genomic_DNA"/>
</dbReference>
<evidence type="ECO:0000313" key="13">
    <source>
        <dbReference type="Proteomes" id="UP001147700"/>
    </source>
</evidence>
<dbReference type="InterPro" id="IPR000700">
    <property type="entry name" value="PAS-assoc_C"/>
</dbReference>
<name>A0ABT4RCK2_9ACTN</name>
<dbReference type="SUPFAM" id="SSF52172">
    <property type="entry name" value="CheY-like"/>
    <property type="match status" value="1"/>
</dbReference>
<comment type="caution">
    <text evidence="12">The sequence shown here is derived from an EMBL/GenBank/DDBJ whole genome shotgun (WGS) entry which is preliminary data.</text>
</comment>
<evidence type="ECO:0000256" key="2">
    <source>
        <dbReference type="ARBA" id="ARBA00004236"/>
    </source>
</evidence>
<sequence length="528" mass="57113">MSHEPDFRALFEHAPVPLLVLDPGLTIVGVTRAYLDATMTEREAIVGRGLFDVFPDNPDDGAATGEANLGASLRRVIDTGKPHTMATQKYDIRSPDGSFEARYWSPVNSPVFDAAGQLAYIIHRVEDVSELVHVNEQLRAASTAKDEFLSRMSHELRTPLTAVSGFSELLALAELEPRQREWAGLIRSASQHLSRLIDDVLDISRIAAGRMSLSLEPVALGPLLHDVLELLRPLAGRDDITLEPVTSPGGHGYAFADSRRLKQVLINLVVNAIKYNRHGGTVHIAIGPGNADAELVRIEVRDTGHGIEPEARAKLFVPFERLGAAESGIDGIGLGLALSRNLVEAMQGEIGVESVAGEGSTFWIELARGDEVTIADATDGGALVTDLEYDGERRVLYVEDTLANIRLIEAILQARPSVSLLPAMQGRLGLELAREHLPDLILLDIHLPDLDGDEVLARLKADPATRQIPVVVLSADATKSQTKRLLDAGAAAYLTKPIQVARLLETLDAHLVTNPDGRAKLPVNGSQR</sequence>
<reference evidence="12" key="1">
    <citation type="submission" date="2022-10" db="EMBL/GenBank/DDBJ databases">
        <title>The WGS of Solirubrobacter sp. CPCC 204708.</title>
        <authorList>
            <person name="Jiang Z."/>
        </authorList>
    </citation>
    <scope>NUCLEOTIDE SEQUENCE</scope>
    <source>
        <strain evidence="12">CPCC 204708</strain>
    </source>
</reference>
<feature type="domain" description="Response regulatory" evidence="10">
    <location>
        <begin position="394"/>
        <end position="511"/>
    </location>
</feature>
<evidence type="ECO:0000256" key="3">
    <source>
        <dbReference type="ARBA" id="ARBA00012438"/>
    </source>
</evidence>
<evidence type="ECO:0000256" key="1">
    <source>
        <dbReference type="ARBA" id="ARBA00000085"/>
    </source>
</evidence>
<evidence type="ECO:0000256" key="6">
    <source>
        <dbReference type="ARBA" id="ARBA00022777"/>
    </source>
</evidence>
<comment type="catalytic activity">
    <reaction evidence="1">
        <text>ATP + protein L-histidine = ADP + protein N-phospho-L-histidine.</text>
        <dbReference type="EC" id="2.7.13.3"/>
    </reaction>
</comment>
<dbReference type="Pfam" id="PF00072">
    <property type="entry name" value="Response_reg"/>
    <property type="match status" value="1"/>
</dbReference>
<evidence type="ECO:0000256" key="8">
    <source>
        <dbReference type="PROSITE-ProRule" id="PRU00169"/>
    </source>
</evidence>
<dbReference type="Pfam" id="PF08448">
    <property type="entry name" value="PAS_4"/>
    <property type="match status" value="1"/>
</dbReference>
<keyword evidence="13" id="KW-1185">Reference proteome</keyword>
<feature type="domain" description="Histidine kinase" evidence="9">
    <location>
        <begin position="151"/>
        <end position="370"/>
    </location>
</feature>
<accession>A0ABT4RCK2</accession>
<dbReference type="Pfam" id="PF00512">
    <property type="entry name" value="HisKA"/>
    <property type="match status" value="1"/>
</dbReference>
<keyword evidence="12" id="KW-0067">ATP-binding</keyword>
<evidence type="ECO:0000256" key="4">
    <source>
        <dbReference type="ARBA" id="ARBA00022553"/>
    </source>
</evidence>
<dbReference type="SMART" id="SM00388">
    <property type="entry name" value="HisKA"/>
    <property type="match status" value="1"/>
</dbReference>
<feature type="modified residue" description="4-aspartylphosphate" evidence="8">
    <location>
        <position position="444"/>
    </location>
</feature>
<gene>
    <name evidence="12" type="ORF">OJ962_01940</name>
</gene>
<dbReference type="InterPro" id="IPR036890">
    <property type="entry name" value="HATPase_C_sf"/>
</dbReference>
<keyword evidence="6" id="KW-0418">Kinase</keyword>
<organism evidence="12 13">
    <name type="scientific">Solirubrobacter deserti</name>
    <dbReference type="NCBI Taxonomy" id="2282478"/>
    <lineage>
        <taxon>Bacteria</taxon>
        <taxon>Bacillati</taxon>
        <taxon>Actinomycetota</taxon>
        <taxon>Thermoleophilia</taxon>
        <taxon>Solirubrobacterales</taxon>
        <taxon>Solirubrobacteraceae</taxon>
        <taxon>Solirubrobacter</taxon>
    </lineage>
</organism>
<dbReference type="Gene3D" id="1.10.287.130">
    <property type="match status" value="1"/>
</dbReference>
<dbReference type="CDD" id="cd00130">
    <property type="entry name" value="PAS"/>
    <property type="match status" value="1"/>
</dbReference>
<dbReference type="SMART" id="SM00448">
    <property type="entry name" value="REC"/>
    <property type="match status" value="1"/>
</dbReference>